<dbReference type="InterPro" id="IPR034121">
    <property type="entry name" value="SCP_GLIPR-1-like"/>
</dbReference>
<dbReference type="PANTHER" id="PTHR10334">
    <property type="entry name" value="CYSTEINE-RICH SECRETORY PROTEIN-RELATED"/>
    <property type="match status" value="1"/>
</dbReference>
<dbReference type="Ensembl" id="ENSCLAT00000007444.1">
    <property type="protein sequence ID" value="ENSCLAP00000007327.1"/>
    <property type="gene ID" value="ENSCLAG00000005153.1"/>
</dbReference>
<protein>
    <submittedName>
        <fullName evidence="7">GLIPR1 like 1</fullName>
    </submittedName>
</protein>
<dbReference type="InterPro" id="IPR002413">
    <property type="entry name" value="V5_allergen-like"/>
</dbReference>
<evidence type="ECO:0000256" key="1">
    <source>
        <dbReference type="ARBA" id="ARBA00004370"/>
    </source>
</evidence>
<dbReference type="SUPFAM" id="SSF55797">
    <property type="entry name" value="PR-1-like"/>
    <property type="match status" value="1"/>
</dbReference>
<dbReference type="GO" id="GO:0005576">
    <property type="term" value="C:extracellular region"/>
    <property type="evidence" value="ECO:0007669"/>
    <property type="project" value="InterPro"/>
</dbReference>
<evidence type="ECO:0000313" key="8">
    <source>
        <dbReference type="Proteomes" id="UP000694398"/>
    </source>
</evidence>
<dbReference type="CDD" id="cd05385">
    <property type="entry name" value="CAP_GLIPR1-like"/>
    <property type="match status" value="1"/>
</dbReference>
<organism evidence="7 8">
    <name type="scientific">Chinchilla lanigera</name>
    <name type="common">Long-tailed chinchilla</name>
    <name type="synonym">Chinchilla villidera</name>
    <dbReference type="NCBI Taxonomy" id="34839"/>
    <lineage>
        <taxon>Eukaryota</taxon>
        <taxon>Metazoa</taxon>
        <taxon>Chordata</taxon>
        <taxon>Craniata</taxon>
        <taxon>Vertebrata</taxon>
        <taxon>Euteleostomi</taxon>
        <taxon>Mammalia</taxon>
        <taxon>Eutheria</taxon>
        <taxon>Euarchontoglires</taxon>
        <taxon>Glires</taxon>
        <taxon>Rodentia</taxon>
        <taxon>Hystricomorpha</taxon>
        <taxon>Chinchillidae</taxon>
        <taxon>Chinchilla</taxon>
    </lineage>
</organism>
<feature type="chain" id="PRO_5034528899" evidence="5">
    <location>
        <begin position="25"/>
        <end position="233"/>
    </location>
</feature>
<comment type="subcellular location">
    <subcellularLocation>
        <location evidence="1">Membrane</location>
    </subcellularLocation>
</comment>
<name>A0A8C2V2W7_CHILA</name>
<evidence type="ECO:0000256" key="3">
    <source>
        <dbReference type="ARBA" id="ARBA00022729"/>
    </source>
</evidence>
<dbReference type="GeneTree" id="ENSGT00940000162547"/>
<evidence type="ECO:0000256" key="4">
    <source>
        <dbReference type="ARBA" id="ARBA00023136"/>
    </source>
</evidence>
<dbReference type="InterPro" id="IPR018244">
    <property type="entry name" value="Allrgn_V5/Tpx1_CS"/>
</dbReference>
<dbReference type="Proteomes" id="UP000694398">
    <property type="component" value="Unassembled WGS sequence"/>
</dbReference>
<accession>A0A8C2V2W7</accession>
<keyword evidence="8" id="KW-1185">Reference proteome</keyword>
<dbReference type="GeneID" id="102007500"/>
<sequence>MALRIKWSCLWIFGLCLVASKSLQLPSITDPRFIQQCVESHNEFRSNVSPPSADMKYMSWDDGLAQVAEAWAKECKFEHNSCLKIPYQCSKRFEHVGENIWLGGFRDFNPKDAIRKWYKEYQLFDFDNLSCSDVCGHYTQIVWANSHKVGCAVTICPNFGGSTYAIFVCNYGPGGNIKNELPYTEGSPCSMCSKEERCVNKLCQHENMKPMGRAPQRTVYNLLSIGFVLLRTV</sequence>
<evidence type="ECO:0000313" key="7">
    <source>
        <dbReference type="Ensembl" id="ENSCLAP00000007327.1"/>
    </source>
</evidence>
<dbReference type="CTD" id="256710"/>
<dbReference type="PROSITE" id="PS01010">
    <property type="entry name" value="CRISP_2"/>
    <property type="match status" value="1"/>
</dbReference>
<dbReference type="SMART" id="SM00198">
    <property type="entry name" value="SCP"/>
    <property type="match status" value="1"/>
</dbReference>
<evidence type="ECO:0000259" key="6">
    <source>
        <dbReference type="SMART" id="SM00198"/>
    </source>
</evidence>
<feature type="signal peptide" evidence="5">
    <location>
        <begin position="1"/>
        <end position="24"/>
    </location>
</feature>
<dbReference type="OrthoDB" id="43654at2759"/>
<proteinExistence type="inferred from homology"/>
<reference evidence="7" key="2">
    <citation type="submission" date="2025-09" db="UniProtKB">
        <authorList>
            <consortium name="Ensembl"/>
        </authorList>
    </citation>
    <scope>IDENTIFICATION</scope>
</reference>
<dbReference type="Pfam" id="PF00188">
    <property type="entry name" value="CAP"/>
    <property type="match status" value="1"/>
</dbReference>
<reference evidence="7" key="1">
    <citation type="submission" date="2025-08" db="UniProtKB">
        <authorList>
            <consortium name="Ensembl"/>
        </authorList>
    </citation>
    <scope>IDENTIFICATION</scope>
</reference>
<comment type="similarity">
    <text evidence="2">Belongs to the CRISP family.</text>
</comment>
<gene>
    <name evidence="7" type="primary">GLIPR1L1</name>
</gene>
<dbReference type="GO" id="GO:0016020">
    <property type="term" value="C:membrane"/>
    <property type="evidence" value="ECO:0007669"/>
    <property type="project" value="UniProtKB-SubCell"/>
</dbReference>
<evidence type="ECO:0000256" key="5">
    <source>
        <dbReference type="SAM" id="SignalP"/>
    </source>
</evidence>
<dbReference type="InterPro" id="IPR014044">
    <property type="entry name" value="CAP_dom"/>
</dbReference>
<keyword evidence="4" id="KW-0472">Membrane</keyword>
<dbReference type="InterPro" id="IPR035940">
    <property type="entry name" value="CAP_sf"/>
</dbReference>
<dbReference type="PRINTS" id="PR00837">
    <property type="entry name" value="V5TPXLIKE"/>
</dbReference>
<dbReference type="AlphaFoldDB" id="A0A8C2V2W7"/>
<feature type="domain" description="SCP" evidence="6">
    <location>
        <begin position="32"/>
        <end position="179"/>
    </location>
</feature>
<dbReference type="InterPro" id="IPR001283">
    <property type="entry name" value="CRISP-related"/>
</dbReference>
<dbReference type="FunFam" id="3.40.33.10:FF:000008">
    <property type="entry name" value="GLI pathogenesis-related 1 (Glioma)"/>
    <property type="match status" value="1"/>
</dbReference>
<dbReference type="PROSITE" id="PS01009">
    <property type="entry name" value="CRISP_1"/>
    <property type="match status" value="1"/>
</dbReference>
<dbReference type="RefSeq" id="XP_005374385.1">
    <property type="nucleotide sequence ID" value="XM_005374328.2"/>
</dbReference>
<evidence type="ECO:0000256" key="2">
    <source>
        <dbReference type="ARBA" id="ARBA00009923"/>
    </source>
</evidence>
<dbReference type="OMA" id="ACKFEHN"/>
<keyword evidence="3 5" id="KW-0732">Signal</keyword>
<dbReference type="PRINTS" id="PR00838">
    <property type="entry name" value="V5ALLERGEN"/>
</dbReference>
<dbReference type="Gene3D" id="3.40.33.10">
    <property type="entry name" value="CAP"/>
    <property type="match status" value="1"/>
</dbReference>